<evidence type="ECO:0000256" key="1">
    <source>
        <dbReference type="SAM" id="MobiDB-lite"/>
    </source>
</evidence>
<sequence length="155" mass="17748">METMSSANTLRPFAHYITSRHITTIVIEHQTASTTMKLWASLLVTSVGVLCMLHPSWALEGEESHFVESGDKIRMGGHDQDSENMDRMNEHARSRYSEHFRNSQKQQSHNNINSGDGMKTGTRHGRHHKDHPKYLRNKVSEGIVKENELRMPGQQ</sequence>
<feature type="region of interest" description="Disordered" evidence="1">
    <location>
        <begin position="72"/>
        <end position="155"/>
    </location>
</feature>
<protein>
    <submittedName>
        <fullName evidence="2">Uncharacterized protein</fullName>
    </submittedName>
</protein>
<dbReference type="AlphaFoldDB" id="A0A7R9WMU1"/>
<proteinExistence type="predicted"/>
<feature type="compositionally biased region" description="Basic and acidic residues" evidence="1">
    <location>
        <begin position="72"/>
        <end position="101"/>
    </location>
</feature>
<reference evidence="2" key="1">
    <citation type="submission" date="2021-01" db="EMBL/GenBank/DDBJ databases">
        <authorList>
            <person name="Corre E."/>
            <person name="Pelletier E."/>
            <person name="Niang G."/>
            <person name="Scheremetjew M."/>
            <person name="Finn R."/>
            <person name="Kale V."/>
            <person name="Holt S."/>
            <person name="Cochrane G."/>
            <person name="Meng A."/>
            <person name="Brown T."/>
            <person name="Cohen L."/>
        </authorList>
    </citation>
    <scope>NUCLEOTIDE SEQUENCE</scope>
    <source>
        <strain evidence="2">CCMP3328</strain>
    </source>
</reference>
<name>A0A7R9WMU1_9STRA</name>
<feature type="compositionally biased region" description="Polar residues" evidence="1">
    <location>
        <begin position="103"/>
        <end position="114"/>
    </location>
</feature>
<dbReference type="EMBL" id="HBEF01002866">
    <property type="protein sequence ID" value="CAD8329700.1"/>
    <property type="molecule type" value="Transcribed_RNA"/>
</dbReference>
<organism evidence="2">
    <name type="scientific">Craspedostauros australis</name>
    <dbReference type="NCBI Taxonomy" id="1486917"/>
    <lineage>
        <taxon>Eukaryota</taxon>
        <taxon>Sar</taxon>
        <taxon>Stramenopiles</taxon>
        <taxon>Ochrophyta</taxon>
        <taxon>Bacillariophyta</taxon>
        <taxon>Bacillariophyceae</taxon>
        <taxon>Bacillariophycidae</taxon>
        <taxon>Naviculales</taxon>
        <taxon>Naviculaceae</taxon>
        <taxon>Craspedostauros</taxon>
    </lineage>
</organism>
<evidence type="ECO:0000313" key="2">
    <source>
        <dbReference type="EMBL" id="CAD8329700.1"/>
    </source>
</evidence>
<feature type="compositionally biased region" description="Basic residues" evidence="1">
    <location>
        <begin position="121"/>
        <end position="136"/>
    </location>
</feature>
<gene>
    <name evidence="2" type="ORF">CAUS1442_LOCUS1798</name>
</gene>
<accession>A0A7R9WMU1</accession>